<accession>A0ACC2PG97</accession>
<comment type="caution">
    <text evidence="1">The sequence shown here is derived from an EMBL/GenBank/DDBJ whole genome shotgun (WGS) entry which is preliminary data.</text>
</comment>
<gene>
    <name evidence="1" type="ORF">QAD02_017843</name>
</gene>
<reference evidence="1" key="1">
    <citation type="submission" date="2023-04" db="EMBL/GenBank/DDBJ databases">
        <title>A chromosome-level genome assembly of the parasitoid wasp Eretmocerus hayati.</title>
        <authorList>
            <person name="Zhong Y."/>
            <person name="Liu S."/>
            <person name="Liu Y."/>
        </authorList>
    </citation>
    <scope>NUCLEOTIDE SEQUENCE</scope>
    <source>
        <strain evidence="1">ZJU_SS_LIU_2023</strain>
    </source>
</reference>
<dbReference type="Proteomes" id="UP001239111">
    <property type="component" value="Chromosome 1"/>
</dbReference>
<keyword evidence="2" id="KW-1185">Reference proteome</keyword>
<dbReference type="EMBL" id="CM056741">
    <property type="protein sequence ID" value="KAJ8682051.1"/>
    <property type="molecule type" value="Genomic_DNA"/>
</dbReference>
<organism evidence="1 2">
    <name type="scientific">Eretmocerus hayati</name>
    <dbReference type="NCBI Taxonomy" id="131215"/>
    <lineage>
        <taxon>Eukaryota</taxon>
        <taxon>Metazoa</taxon>
        <taxon>Ecdysozoa</taxon>
        <taxon>Arthropoda</taxon>
        <taxon>Hexapoda</taxon>
        <taxon>Insecta</taxon>
        <taxon>Pterygota</taxon>
        <taxon>Neoptera</taxon>
        <taxon>Endopterygota</taxon>
        <taxon>Hymenoptera</taxon>
        <taxon>Apocrita</taxon>
        <taxon>Proctotrupomorpha</taxon>
        <taxon>Chalcidoidea</taxon>
        <taxon>Aphelinidae</taxon>
        <taxon>Aphelininae</taxon>
        <taxon>Eretmocerus</taxon>
    </lineage>
</organism>
<evidence type="ECO:0000313" key="2">
    <source>
        <dbReference type="Proteomes" id="UP001239111"/>
    </source>
</evidence>
<proteinExistence type="predicted"/>
<sequence>MDNLDKQAEEIEALSAIYGEEFQIEDAEHKNYSVRILSENNKDISVTLYVKFPESYPSESPPTFQISAPHLSHSQKMHLSHLLEEEYLSSVGENVIYQWVERIREELQSFMANPTDEVLPIEPWEVEEIPINNEEDTSVCPTIVHGEVILDRKSSFQGHAAVVFSSKQVRQVINKLKENKKIYQATHNMYAFRIFHEENKNFIHDCDDDGEIQAGSRLLHLLEIMNAKNVFVMVSRWYGGIHLGPDRFRHINNAAREVLTSANMITSGKK</sequence>
<evidence type="ECO:0000313" key="1">
    <source>
        <dbReference type="EMBL" id="KAJ8682051.1"/>
    </source>
</evidence>
<name>A0ACC2PG97_9HYME</name>
<protein>
    <submittedName>
        <fullName evidence="1">Uncharacterized protein</fullName>
    </submittedName>
</protein>